<dbReference type="Proteomes" id="UP001519271">
    <property type="component" value="Unassembled WGS sequence"/>
</dbReference>
<dbReference type="Gene3D" id="3.40.50.150">
    <property type="entry name" value="Vaccinia Virus protein VP39"/>
    <property type="match status" value="1"/>
</dbReference>
<proteinExistence type="predicted"/>
<sequence length="276" mass="30550">MQTKVERRMESISELGILQCPKCRGKLSVEGRSLKCQSGHTYDFSKKGTVNFVLGYGEENYSKDMLEARRKLMRLGLFEGILDRIADAVAESGISKPVILDAGCGEGTGLEYLDEKLKEKGIEARLLGIDISSGGITIAGRTEKDILFFVADLGSLPFSEQSLDFVINMFTPASYREFRRVLKPGGKVLKVVPEREHLIELREAYGLKEYSNDEIVAHMAENMSVVSRERISTTFDAEGHGDELLLMTPMLWGKTEGKSALAPKSVTVSASLFILE</sequence>
<dbReference type="PIRSF" id="PIRSF018249">
    <property type="entry name" value="MyrA_prd"/>
    <property type="match status" value="1"/>
</dbReference>
<evidence type="ECO:0000313" key="3">
    <source>
        <dbReference type="EMBL" id="MBP1918342.1"/>
    </source>
</evidence>
<reference evidence="3 4" key="1">
    <citation type="submission" date="2021-03" db="EMBL/GenBank/DDBJ databases">
        <title>Genomic Encyclopedia of Type Strains, Phase IV (KMG-IV): sequencing the most valuable type-strain genomes for metagenomic binning, comparative biology and taxonomic classification.</title>
        <authorList>
            <person name="Goeker M."/>
        </authorList>
    </citation>
    <scope>NUCLEOTIDE SEQUENCE [LARGE SCALE GENOMIC DNA]</scope>
    <source>
        <strain evidence="3 4">DSM 6139</strain>
    </source>
</reference>
<dbReference type="EMBL" id="JAGGKC010000005">
    <property type="protein sequence ID" value="MBP1918342.1"/>
    <property type="molecule type" value="Genomic_DNA"/>
</dbReference>
<feature type="domain" description="23S rRNA (guanine(745)-N(1))-methyltransferase N-terminal" evidence="2">
    <location>
        <begin position="18"/>
        <end position="52"/>
    </location>
</feature>
<evidence type="ECO:0000259" key="1">
    <source>
        <dbReference type="Pfam" id="PF13649"/>
    </source>
</evidence>
<accession>A0ABS4G1B7</accession>
<dbReference type="InterPro" id="IPR048647">
    <property type="entry name" value="RlmA_N"/>
</dbReference>
<dbReference type="Pfam" id="PF21302">
    <property type="entry name" value="Zn_ribbon_RlmA"/>
    <property type="match status" value="1"/>
</dbReference>
<organism evidence="3 4">
    <name type="scientific">Youngiibacter multivorans</name>
    <dbReference type="NCBI Taxonomy" id="937251"/>
    <lineage>
        <taxon>Bacteria</taxon>
        <taxon>Bacillati</taxon>
        <taxon>Bacillota</taxon>
        <taxon>Clostridia</taxon>
        <taxon>Eubacteriales</taxon>
        <taxon>Clostridiaceae</taxon>
        <taxon>Youngiibacter</taxon>
    </lineage>
</organism>
<dbReference type="RefSeq" id="WP_209458580.1">
    <property type="nucleotide sequence ID" value="NZ_JAGGKC010000005.1"/>
</dbReference>
<dbReference type="GO" id="GO:0008168">
    <property type="term" value="F:methyltransferase activity"/>
    <property type="evidence" value="ECO:0007669"/>
    <property type="project" value="UniProtKB-KW"/>
</dbReference>
<keyword evidence="4" id="KW-1185">Reference proteome</keyword>
<evidence type="ECO:0000259" key="2">
    <source>
        <dbReference type="Pfam" id="PF21302"/>
    </source>
</evidence>
<dbReference type="SUPFAM" id="SSF53335">
    <property type="entry name" value="S-adenosyl-L-methionine-dependent methyltransferases"/>
    <property type="match status" value="1"/>
</dbReference>
<keyword evidence="3" id="KW-0489">Methyltransferase</keyword>
<dbReference type="GO" id="GO:0032259">
    <property type="term" value="P:methylation"/>
    <property type="evidence" value="ECO:0007669"/>
    <property type="project" value="UniProtKB-KW"/>
</dbReference>
<comment type="caution">
    <text evidence="3">The sequence shown here is derived from an EMBL/GenBank/DDBJ whole genome shotgun (WGS) entry which is preliminary data.</text>
</comment>
<name>A0ABS4G1B7_9CLOT</name>
<keyword evidence="3" id="KW-0808">Transferase</keyword>
<dbReference type="InterPro" id="IPR016718">
    <property type="entry name" value="rRNA_m1G-MeTrfase_A_prd"/>
</dbReference>
<dbReference type="Pfam" id="PF13649">
    <property type="entry name" value="Methyltransf_25"/>
    <property type="match status" value="1"/>
</dbReference>
<protein>
    <submittedName>
        <fullName evidence="3">SAM-dependent methyltransferase</fullName>
    </submittedName>
</protein>
<gene>
    <name evidence="3" type="ORF">J2Z34_000814</name>
</gene>
<dbReference type="InterPro" id="IPR029063">
    <property type="entry name" value="SAM-dependent_MTases_sf"/>
</dbReference>
<evidence type="ECO:0000313" key="4">
    <source>
        <dbReference type="Proteomes" id="UP001519271"/>
    </source>
</evidence>
<dbReference type="CDD" id="cd02440">
    <property type="entry name" value="AdoMet_MTases"/>
    <property type="match status" value="1"/>
</dbReference>
<feature type="domain" description="Methyltransferase" evidence="1">
    <location>
        <begin position="99"/>
        <end position="186"/>
    </location>
</feature>
<dbReference type="InterPro" id="IPR041698">
    <property type="entry name" value="Methyltransf_25"/>
</dbReference>